<evidence type="ECO:0008006" key="5">
    <source>
        <dbReference type="Google" id="ProtNLM"/>
    </source>
</evidence>
<dbReference type="EMBL" id="JAGPUO010000007">
    <property type="protein sequence ID" value="KAG5661329.1"/>
    <property type="molecule type" value="Genomic_DNA"/>
</dbReference>
<comment type="similarity">
    <text evidence="1">Belongs to the short-chain dehydrogenases/reductases (SDR) family.</text>
</comment>
<dbReference type="GO" id="GO:0016491">
    <property type="term" value="F:oxidoreductase activity"/>
    <property type="evidence" value="ECO:0007669"/>
    <property type="project" value="UniProtKB-KW"/>
</dbReference>
<gene>
    <name evidence="3" type="ORF">KAF25_005451</name>
</gene>
<keyword evidence="4" id="KW-1185">Reference proteome</keyword>
<dbReference type="AlphaFoldDB" id="A0A9P7H301"/>
<organism evidence="3 4">
    <name type="scientific">Fusarium avenaceum</name>
    <dbReference type="NCBI Taxonomy" id="40199"/>
    <lineage>
        <taxon>Eukaryota</taxon>
        <taxon>Fungi</taxon>
        <taxon>Dikarya</taxon>
        <taxon>Ascomycota</taxon>
        <taxon>Pezizomycotina</taxon>
        <taxon>Sordariomycetes</taxon>
        <taxon>Hypocreomycetidae</taxon>
        <taxon>Hypocreales</taxon>
        <taxon>Nectriaceae</taxon>
        <taxon>Fusarium</taxon>
        <taxon>Fusarium tricinctum species complex</taxon>
    </lineage>
</organism>
<sequence>MNSPTAVIDGITIPNHTKPYESISAQRPKLSQAGRTVLVNGGSTGIGHAIARNYCIAGASQIIILGRRGDVANDAASKLNEEFPSTTVTARVCDIFDRAQSQQVWDELEKEETLIDVLILNAVGEPALQPILEQGADRLWADFENNVHAPLYHVERFYKQPNHNKQKFVVSVSTQDIHRWDSAPQMPGYQLTKSSFATVMQQVARDTPEEKMRIISFHPSVVFTESAKKTGYTEDTLPWTDANLPGGFAVWAASPEAHYLHGRFVWSTWDVNHLGSGDLRTRIDSDPWLLKVGVKGL</sequence>
<name>A0A9P7H301_9HYPO</name>
<dbReference type="PANTHER" id="PTHR43115">
    <property type="entry name" value="DEHYDROGENASE/REDUCTASE SDR FAMILY MEMBER 11"/>
    <property type="match status" value="1"/>
</dbReference>
<dbReference type="Gene3D" id="3.40.50.720">
    <property type="entry name" value="NAD(P)-binding Rossmann-like Domain"/>
    <property type="match status" value="1"/>
</dbReference>
<dbReference type="InterPro" id="IPR036291">
    <property type="entry name" value="NAD(P)-bd_dom_sf"/>
</dbReference>
<dbReference type="InterPro" id="IPR002347">
    <property type="entry name" value="SDR_fam"/>
</dbReference>
<comment type="caution">
    <text evidence="3">The sequence shown here is derived from an EMBL/GenBank/DDBJ whole genome shotgun (WGS) entry which is preliminary data.</text>
</comment>
<accession>A0A9P7H301</accession>
<reference evidence="3" key="1">
    <citation type="submission" date="2021-04" db="EMBL/GenBank/DDBJ databases">
        <title>Draft genome of Fusarium avenaceum strain F156N33, isolated from an atmospheric sample in Virginia.</title>
        <authorList>
            <person name="Yang S."/>
            <person name="Vinatzer B.A."/>
            <person name="Coleman J."/>
        </authorList>
    </citation>
    <scope>NUCLEOTIDE SEQUENCE</scope>
    <source>
        <strain evidence="3">F156N33</strain>
    </source>
</reference>
<proteinExistence type="inferred from homology"/>
<dbReference type="PANTHER" id="PTHR43115:SF4">
    <property type="entry name" value="DEHYDROGENASE_REDUCTASE SDR FAMILY MEMBER 11"/>
    <property type="match status" value="1"/>
</dbReference>
<evidence type="ECO:0000313" key="3">
    <source>
        <dbReference type="EMBL" id="KAG5661329.1"/>
    </source>
</evidence>
<dbReference type="Pfam" id="PF00106">
    <property type="entry name" value="adh_short"/>
    <property type="match status" value="1"/>
</dbReference>
<evidence type="ECO:0000256" key="2">
    <source>
        <dbReference type="ARBA" id="ARBA00023002"/>
    </source>
</evidence>
<evidence type="ECO:0000256" key="1">
    <source>
        <dbReference type="ARBA" id="ARBA00006484"/>
    </source>
</evidence>
<protein>
    <recommendedName>
        <fullName evidence="5">Peroxisomal short-chain alcohol dehydrogenase</fullName>
    </recommendedName>
</protein>
<dbReference type="CDD" id="cd05233">
    <property type="entry name" value="SDR_c"/>
    <property type="match status" value="1"/>
</dbReference>
<dbReference type="Proteomes" id="UP000782241">
    <property type="component" value="Unassembled WGS sequence"/>
</dbReference>
<keyword evidence="2" id="KW-0560">Oxidoreductase</keyword>
<dbReference type="SUPFAM" id="SSF51735">
    <property type="entry name" value="NAD(P)-binding Rossmann-fold domains"/>
    <property type="match status" value="1"/>
</dbReference>
<dbReference type="PRINTS" id="PR00081">
    <property type="entry name" value="GDHRDH"/>
</dbReference>
<evidence type="ECO:0000313" key="4">
    <source>
        <dbReference type="Proteomes" id="UP000782241"/>
    </source>
</evidence>